<reference evidence="1" key="1">
    <citation type="submission" date="2014-11" db="EMBL/GenBank/DDBJ databases">
        <authorList>
            <person name="Amaro Gonzalez C."/>
        </authorList>
    </citation>
    <scope>NUCLEOTIDE SEQUENCE</scope>
</reference>
<protein>
    <submittedName>
        <fullName evidence="1">Uncharacterized protein</fullName>
    </submittedName>
</protein>
<organism evidence="1">
    <name type="scientific">Anguilla anguilla</name>
    <name type="common">European freshwater eel</name>
    <name type="synonym">Muraena anguilla</name>
    <dbReference type="NCBI Taxonomy" id="7936"/>
    <lineage>
        <taxon>Eukaryota</taxon>
        <taxon>Metazoa</taxon>
        <taxon>Chordata</taxon>
        <taxon>Craniata</taxon>
        <taxon>Vertebrata</taxon>
        <taxon>Euteleostomi</taxon>
        <taxon>Actinopterygii</taxon>
        <taxon>Neopterygii</taxon>
        <taxon>Teleostei</taxon>
        <taxon>Anguilliformes</taxon>
        <taxon>Anguillidae</taxon>
        <taxon>Anguilla</taxon>
    </lineage>
</organism>
<accession>A0A0E9VDK3</accession>
<evidence type="ECO:0000313" key="1">
    <source>
        <dbReference type="EMBL" id="JAH76096.1"/>
    </source>
</evidence>
<proteinExistence type="predicted"/>
<name>A0A0E9VDK3_ANGAN</name>
<dbReference type="AlphaFoldDB" id="A0A0E9VDK3"/>
<sequence>MSTLQHYHMYIDFGFQDYPIHQFSTHTHTHTHIYIVTQRQEAPTGEE</sequence>
<dbReference type="EMBL" id="GBXM01032481">
    <property type="protein sequence ID" value="JAH76096.1"/>
    <property type="molecule type" value="Transcribed_RNA"/>
</dbReference>
<reference evidence="1" key="2">
    <citation type="journal article" date="2015" name="Fish Shellfish Immunol.">
        <title>Early steps in the European eel (Anguilla anguilla)-Vibrio vulnificus interaction in the gills: Role of the RtxA13 toxin.</title>
        <authorList>
            <person name="Callol A."/>
            <person name="Pajuelo D."/>
            <person name="Ebbesson L."/>
            <person name="Teles M."/>
            <person name="MacKenzie S."/>
            <person name="Amaro C."/>
        </authorList>
    </citation>
    <scope>NUCLEOTIDE SEQUENCE</scope>
</reference>